<dbReference type="AlphaFoldDB" id="A0AAU6U356"/>
<accession>A0AAU6U356</accession>
<dbReference type="InterPro" id="IPR045851">
    <property type="entry name" value="AMP-bd_C_sf"/>
</dbReference>
<dbReference type="InterPro" id="IPR000873">
    <property type="entry name" value="AMP-dep_synth/lig_dom"/>
</dbReference>
<evidence type="ECO:0000259" key="1">
    <source>
        <dbReference type="Pfam" id="PF00501"/>
    </source>
</evidence>
<evidence type="ECO:0000313" key="2">
    <source>
        <dbReference type="EMBL" id="XAG68509.1"/>
    </source>
</evidence>
<protein>
    <submittedName>
        <fullName evidence="2">AMP-binding protein</fullName>
    </submittedName>
</protein>
<gene>
    <name evidence="2" type="ORF">MRM75_18070</name>
</gene>
<dbReference type="Pfam" id="PF00501">
    <property type="entry name" value="AMP-binding"/>
    <property type="match status" value="1"/>
</dbReference>
<dbReference type="InterPro" id="IPR042099">
    <property type="entry name" value="ANL_N_sf"/>
</dbReference>
<dbReference type="SUPFAM" id="SSF56801">
    <property type="entry name" value="Acetyl-CoA synthetase-like"/>
    <property type="match status" value="1"/>
</dbReference>
<dbReference type="Gene3D" id="3.40.50.12780">
    <property type="entry name" value="N-terminal domain of ligase-like"/>
    <property type="match status" value="1"/>
</dbReference>
<reference evidence="2" key="1">
    <citation type="submission" date="2022-03" db="EMBL/GenBank/DDBJ databases">
        <title>Sea Food Isolates.</title>
        <authorList>
            <person name="Li c."/>
        </authorList>
    </citation>
    <scope>NUCLEOTIDE SEQUENCE</scope>
    <source>
        <strain evidence="2">19CA06SA08-2</strain>
    </source>
</reference>
<dbReference type="EMBL" id="CP095353">
    <property type="protein sequence ID" value="XAG68509.1"/>
    <property type="molecule type" value="Genomic_DNA"/>
</dbReference>
<sequence>MTLLQTLWQRDDDQLVAFGQGGEVTLAELRLGSLQLARAMARHARPGQSRARWALCFDDSLLFAQALLACALGGHQAILPGHQRVAGLLALREQFDGLLTDGELPVDGLDVSQLRLPLADCHGERDAERDAERADLAPERLDLTLFSSGSTGEPKAIPKAWPQLEAELRVQMALWGERLADARVLASVSHQHIYGLLFRILLPLALGRPFDRRSIDYPEQLAVQTAPWVLIASPAFLSRLDPAIPAAGCRLIVSSGGPLQPEDAHQARALLGQLPVEIFGSSETGGIGWRQRHQVQTPWTPLPGVEVRVGPDQGLLLRSPFLAEDGWLACADRILMKGAGFELLGRQDRVIKLEEKRVSLDDVEARLQALPEVELAAVLPLHQGQRQILGAVLVLSEVGAARWTELGQGRFLLALRQQLRPWLEPVALPRSLRRVDQMPLNAQGKRPWPQLKELFDEPLC</sequence>
<feature type="domain" description="AMP-dependent synthetase/ligase" evidence="1">
    <location>
        <begin position="129"/>
        <end position="310"/>
    </location>
</feature>
<organism evidence="2">
    <name type="scientific">bacterium 19CA06SA08-2</name>
    <dbReference type="NCBI Taxonomy" id="2920658"/>
    <lineage>
        <taxon>Bacteria</taxon>
    </lineage>
</organism>
<dbReference type="PANTHER" id="PTHR45398">
    <property type="match status" value="1"/>
</dbReference>
<name>A0AAU6U356_UNCXX</name>
<proteinExistence type="predicted"/>
<dbReference type="PANTHER" id="PTHR45398:SF1">
    <property type="entry name" value="ENZYME, PUTATIVE (JCVI)-RELATED"/>
    <property type="match status" value="1"/>
</dbReference>
<dbReference type="Gene3D" id="3.30.300.30">
    <property type="match status" value="1"/>
</dbReference>